<name>A0A3P6HDG5_BRAOL</name>
<organism evidence="1">
    <name type="scientific">Brassica oleracea</name>
    <name type="common">Wild cabbage</name>
    <dbReference type="NCBI Taxonomy" id="3712"/>
    <lineage>
        <taxon>Eukaryota</taxon>
        <taxon>Viridiplantae</taxon>
        <taxon>Streptophyta</taxon>
        <taxon>Embryophyta</taxon>
        <taxon>Tracheophyta</taxon>
        <taxon>Spermatophyta</taxon>
        <taxon>Magnoliopsida</taxon>
        <taxon>eudicotyledons</taxon>
        <taxon>Gunneridae</taxon>
        <taxon>Pentapetalae</taxon>
        <taxon>rosids</taxon>
        <taxon>malvids</taxon>
        <taxon>Brassicales</taxon>
        <taxon>Brassicaceae</taxon>
        <taxon>Brassiceae</taxon>
        <taxon>Brassica</taxon>
    </lineage>
</organism>
<dbReference type="EMBL" id="LR031880">
    <property type="protein sequence ID" value="VDD63979.1"/>
    <property type="molecule type" value="Genomic_DNA"/>
</dbReference>
<protein>
    <submittedName>
        <fullName evidence="1">Uncharacterized protein</fullName>
    </submittedName>
</protein>
<gene>
    <name evidence="1" type="ORF">BOLC6T39432H</name>
</gene>
<reference evidence="1" key="1">
    <citation type="submission" date="2018-11" db="EMBL/GenBank/DDBJ databases">
        <authorList>
            <consortium name="Genoscope - CEA"/>
            <person name="William W."/>
        </authorList>
    </citation>
    <scope>NUCLEOTIDE SEQUENCE</scope>
</reference>
<accession>A0A3P6HDG5</accession>
<evidence type="ECO:0000313" key="1">
    <source>
        <dbReference type="EMBL" id="VDD63979.1"/>
    </source>
</evidence>
<proteinExistence type="predicted"/>
<dbReference type="AlphaFoldDB" id="A0A3P6HDG5"/>
<sequence length="78" mass="8509">MQMGVSVLISYRTSGVPFMMSQRFSHLSSHSSVIPTQTRLQTQKLLACSARTSVSTTDVLRTLSNRVGPLTNKSPPSL</sequence>